<gene>
    <name evidence="13" type="primary">LOC129339173</name>
</gene>
<dbReference type="GO" id="GO:0004930">
    <property type="term" value="F:G protein-coupled receptor activity"/>
    <property type="evidence" value="ECO:0007669"/>
    <property type="project" value="UniProtKB-KW"/>
</dbReference>
<organism evidence="12 13">
    <name type="scientific">Eublepharis macularius</name>
    <name type="common">Leopard gecko</name>
    <name type="synonym">Cyrtodactylus macularius</name>
    <dbReference type="NCBI Taxonomy" id="481883"/>
    <lineage>
        <taxon>Eukaryota</taxon>
        <taxon>Metazoa</taxon>
        <taxon>Chordata</taxon>
        <taxon>Craniata</taxon>
        <taxon>Vertebrata</taxon>
        <taxon>Euteleostomi</taxon>
        <taxon>Lepidosauria</taxon>
        <taxon>Squamata</taxon>
        <taxon>Bifurcata</taxon>
        <taxon>Gekkota</taxon>
        <taxon>Eublepharidae</taxon>
        <taxon>Eublepharinae</taxon>
        <taxon>Eublepharis</taxon>
    </lineage>
</organism>
<dbReference type="PROSITE" id="PS00237">
    <property type="entry name" value="G_PROTEIN_RECEP_F1_1"/>
    <property type="match status" value="1"/>
</dbReference>
<evidence type="ECO:0000256" key="10">
    <source>
        <dbReference type="RuleBase" id="RU363047"/>
    </source>
</evidence>
<keyword evidence="2 10" id="KW-1003">Cell membrane</keyword>
<keyword evidence="8 9" id="KW-0807">Transducer</keyword>
<keyword evidence="7 10" id="KW-0472">Membrane</keyword>
<dbReference type="GO" id="GO:0005886">
    <property type="term" value="C:plasma membrane"/>
    <property type="evidence" value="ECO:0007669"/>
    <property type="project" value="UniProtKB-SubCell"/>
</dbReference>
<accession>A0AA97LCE2</accession>
<evidence type="ECO:0000256" key="8">
    <source>
        <dbReference type="ARBA" id="ARBA00023224"/>
    </source>
</evidence>
<evidence type="ECO:0000256" key="9">
    <source>
        <dbReference type="RuleBase" id="RU000688"/>
    </source>
</evidence>
<keyword evidence="12" id="KW-1185">Reference proteome</keyword>
<dbReference type="KEGG" id="emc:129339173"/>
<comment type="subcellular location">
    <subcellularLocation>
        <location evidence="1 10">Cell membrane</location>
        <topology evidence="1 10">Multi-pass membrane protein</topology>
    </subcellularLocation>
</comment>
<dbReference type="InterPro" id="IPR000276">
    <property type="entry name" value="GPCR_Rhodpsn"/>
</dbReference>
<dbReference type="Gene3D" id="1.20.1070.10">
    <property type="entry name" value="Rhodopsin 7-helix transmembrane proteins"/>
    <property type="match status" value="1"/>
</dbReference>
<evidence type="ECO:0000256" key="3">
    <source>
        <dbReference type="ARBA" id="ARBA00022606"/>
    </source>
</evidence>
<evidence type="ECO:0000313" key="13">
    <source>
        <dbReference type="RefSeq" id="XP_054849751.1"/>
    </source>
</evidence>
<evidence type="ECO:0000256" key="5">
    <source>
        <dbReference type="ARBA" id="ARBA00022725"/>
    </source>
</evidence>
<feature type="transmembrane region" description="Helical" evidence="10">
    <location>
        <begin position="140"/>
        <end position="166"/>
    </location>
</feature>
<feature type="transmembrane region" description="Helical" evidence="10">
    <location>
        <begin position="57"/>
        <end position="78"/>
    </location>
</feature>
<feature type="transmembrane region" description="Helical" evidence="10">
    <location>
        <begin position="26"/>
        <end position="50"/>
    </location>
</feature>
<evidence type="ECO:0000313" key="12">
    <source>
        <dbReference type="Proteomes" id="UP001190640"/>
    </source>
</evidence>
<feature type="transmembrane region" description="Helical" evidence="10">
    <location>
        <begin position="98"/>
        <end position="120"/>
    </location>
</feature>
<dbReference type="Proteomes" id="UP001190640">
    <property type="component" value="Chromosome 12"/>
</dbReference>
<dbReference type="Pfam" id="PF13853">
    <property type="entry name" value="7tm_4"/>
    <property type="match status" value="1"/>
</dbReference>
<dbReference type="FunFam" id="1.20.1070.10:FF:000001">
    <property type="entry name" value="Olfactory receptor"/>
    <property type="match status" value="1"/>
</dbReference>
<dbReference type="RefSeq" id="XP_054849751.1">
    <property type="nucleotide sequence ID" value="XM_054993776.1"/>
</dbReference>
<dbReference type="PROSITE" id="PS50262">
    <property type="entry name" value="G_PROTEIN_RECEP_F1_2"/>
    <property type="match status" value="1"/>
</dbReference>
<evidence type="ECO:0000256" key="7">
    <source>
        <dbReference type="ARBA" id="ARBA00023136"/>
    </source>
</evidence>
<dbReference type="CDD" id="cd15237">
    <property type="entry name" value="7tmA_OR2-like"/>
    <property type="match status" value="1"/>
</dbReference>
<dbReference type="AlphaFoldDB" id="A0AA97LCE2"/>
<dbReference type="InterPro" id="IPR000725">
    <property type="entry name" value="Olfact_rcpt"/>
</dbReference>
<dbReference type="GO" id="GO:0004984">
    <property type="term" value="F:olfactory receptor activity"/>
    <property type="evidence" value="ECO:0007669"/>
    <property type="project" value="InterPro"/>
</dbReference>
<keyword evidence="6 10" id="KW-1133">Transmembrane helix</keyword>
<feature type="transmembrane region" description="Helical" evidence="10">
    <location>
        <begin position="237"/>
        <end position="255"/>
    </location>
</feature>
<evidence type="ECO:0000259" key="11">
    <source>
        <dbReference type="PROSITE" id="PS50262"/>
    </source>
</evidence>
<dbReference type="PRINTS" id="PR00245">
    <property type="entry name" value="OLFACTORYR"/>
</dbReference>
<dbReference type="SUPFAM" id="SSF81321">
    <property type="entry name" value="Family A G protein-coupled receptor-like"/>
    <property type="match status" value="1"/>
</dbReference>
<keyword evidence="5 10" id="KW-0552">Olfaction</keyword>
<evidence type="ECO:0000256" key="4">
    <source>
        <dbReference type="ARBA" id="ARBA00022692"/>
    </source>
</evidence>
<proteinExistence type="inferred from homology"/>
<keyword evidence="9" id="KW-0297">G-protein coupled receptor</keyword>
<comment type="similarity">
    <text evidence="9">Belongs to the G-protein coupled receptor 1 family.</text>
</comment>
<reference evidence="13" key="1">
    <citation type="submission" date="2025-08" db="UniProtKB">
        <authorList>
            <consortium name="RefSeq"/>
        </authorList>
    </citation>
    <scope>IDENTIFICATION</scope>
    <source>
        <tissue evidence="13">Blood</tissue>
    </source>
</reference>
<keyword evidence="3 10" id="KW-0716">Sensory transduction</keyword>
<dbReference type="InterPro" id="IPR017452">
    <property type="entry name" value="GPCR_Rhodpsn_7TM"/>
</dbReference>
<evidence type="ECO:0000256" key="1">
    <source>
        <dbReference type="ARBA" id="ARBA00004651"/>
    </source>
</evidence>
<name>A0AA97LCE2_EUBMA</name>
<feature type="transmembrane region" description="Helical" evidence="10">
    <location>
        <begin position="275"/>
        <end position="292"/>
    </location>
</feature>
<dbReference type="PRINTS" id="PR00237">
    <property type="entry name" value="GPCRRHODOPSN"/>
</dbReference>
<feature type="domain" description="G-protein coupled receptors family 1 profile" evidence="11">
    <location>
        <begin position="41"/>
        <end position="290"/>
    </location>
</feature>
<evidence type="ECO:0000256" key="2">
    <source>
        <dbReference type="ARBA" id="ARBA00022475"/>
    </source>
</evidence>
<keyword evidence="4 9" id="KW-0812">Transmembrane</keyword>
<dbReference type="PANTHER" id="PTHR26453">
    <property type="entry name" value="OLFACTORY RECEPTOR"/>
    <property type="match status" value="1"/>
</dbReference>
<evidence type="ECO:0000256" key="6">
    <source>
        <dbReference type="ARBA" id="ARBA00022989"/>
    </source>
</evidence>
<dbReference type="GeneID" id="129339173"/>
<protein>
    <recommendedName>
        <fullName evidence="10">Olfactory receptor</fullName>
    </recommendedName>
</protein>
<keyword evidence="9" id="KW-0675">Receptor</keyword>
<feature type="transmembrane region" description="Helical" evidence="10">
    <location>
        <begin position="193"/>
        <end position="216"/>
    </location>
</feature>
<sequence length="309" mass="34499">MWGQNLSFVYEFILLGLTSHPTLQPLLLVTFLAMSLATVIGNSLIIFLVWTDSRLHTAMYFFIGNLSLLDIFFTLITVPQMLFHLASGTKNISFNSCMVQLNLTLSCGMTECFILAVMAYDRYVAICQPLRYPTLMRMQVCMLMAGACWSGAFLNAVVLTSVMASFPFCGPNEINHFFCELPPLLKLACMDTYMVEVLIFALSIIVLMLPFTFIVISYIQIARVVFGMNSAKGRQRAFSTCVTHLTVVTLFYTTIGFTHLQPRSNRAADQEKKASVFYALVSPMLNPVIYSLRNKDVKGALTKAIGKAS</sequence>